<comment type="cofactor">
    <cofactor evidence="1">
        <name>Mg(2+)</name>
        <dbReference type="ChEBI" id="CHEBI:18420"/>
    </cofactor>
</comment>
<dbReference type="STRING" id="589924.Ferp_0085"/>
<dbReference type="GeneID" id="8777577"/>
<comment type="similarity">
    <text evidence="4">Belongs to the PEP-utilizing enzyme family.</text>
</comment>
<dbReference type="PaxDb" id="589924-Ferp_0085"/>
<comment type="pathway">
    <text evidence="3">Carbohydrate biosynthesis; gluconeogenesis.</text>
</comment>
<dbReference type="RefSeq" id="WP_012964623.1">
    <property type="nucleotide sequence ID" value="NC_013849.1"/>
</dbReference>
<dbReference type="InterPro" id="IPR006319">
    <property type="entry name" value="PEP_synth"/>
</dbReference>
<dbReference type="AlphaFoldDB" id="D3S138"/>
<dbReference type="GO" id="GO:0005524">
    <property type="term" value="F:ATP binding"/>
    <property type="evidence" value="ECO:0007669"/>
    <property type="project" value="UniProtKB-KW"/>
</dbReference>
<dbReference type="Gene3D" id="3.30.1490.20">
    <property type="entry name" value="ATP-grasp fold, A domain"/>
    <property type="match status" value="1"/>
</dbReference>
<keyword evidence="11" id="KW-0460">Magnesium</keyword>
<gene>
    <name evidence="16" type="ordered locus">Ferp_0085</name>
</gene>
<evidence type="ECO:0000313" key="17">
    <source>
        <dbReference type="Proteomes" id="UP000002613"/>
    </source>
</evidence>
<evidence type="ECO:0000256" key="9">
    <source>
        <dbReference type="ARBA" id="ARBA00022777"/>
    </source>
</evidence>
<evidence type="ECO:0000256" key="5">
    <source>
        <dbReference type="ARBA" id="ARBA00011996"/>
    </source>
</evidence>
<comment type="catalytic activity">
    <reaction evidence="13">
        <text>pyruvate + ATP + H2O = phosphoenolpyruvate + AMP + phosphate + 2 H(+)</text>
        <dbReference type="Rhea" id="RHEA:11364"/>
        <dbReference type="ChEBI" id="CHEBI:15361"/>
        <dbReference type="ChEBI" id="CHEBI:15377"/>
        <dbReference type="ChEBI" id="CHEBI:15378"/>
        <dbReference type="ChEBI" id="CHEBI:30616"/>
        <dbReference type="ChEBI" id="CHEBI:43474"/>
        <dbReference type="ChEBI" id="CHEBI:58702"/>
        <dbReference type="ChEBI" id="CHEBI:456215"/>
        <dbReference type="EC" id="2.7.9.2"/>
    </reaction>
</comment>
<evidence type="ECO:0000256" key="7">
    <source>
        <dbReference type="ARBA" id="ARBA00022723"/>
    </source>
</evidence>
<feature type="domain" description="Pyruvate phosphate dikinase AMP/ATP-binding" evidence="15">
    <location>
        <begin position="17"/>
        <end position="335"/>
    </location>
</feature>
<reference evidence="16 17" key="2">
    <citation type="journal article" date="2011" name="Stand. Genomic Sci.">
        <title>Complete genome sequence of Ferroglobus placidus AEDII12DO.</title>
        <authorList>
            <person name="Anderson I."/>
            <person name="Risso C."/>
            <person name="Holmes D."/>
            <person name="Lucas S."/>
            <person name="Copeland A."/>
            <person name="Lapidus A."/>
            <person name="Cheng J.F."/>
            <person name="Bruce D."/>
            <person name="Goodwin L."/>
            <person name="Pitluck S."/>
            <person name="Saunders E."/>
            <person name="Brettin T."/>
            <person name="Detter J.C."/>
            <person name="Han C."/>
            <person name="Tapia R."/>
            <person name="Larimer F."/>
            <person name="Land M."/>
            <person name="Hauser L."/>
            <person name="Woyke T."/>
            <person name="Lovley D."/>
            <person name="Kyrpides N."/>
            <person name="Ivanova N."/>
        </authorList>
    </citation>
    <scope>NUCLEOTIDE SEQUENCE [LARGE SCALE GENOMIC DNA]</scope>
    <source>
        <strain evidence="17">DSM 10642 / AEDII12DO</strain>
    </source>
</reference>
<dbReference type="eggNOG" id="arCOG01111">
    <property type="taxonomic scope" value="Archaea"/>
</dbReference>
<evidence type="ECO:0000256" key="14">
    <source>
        <dbReference type="ARBA" id="ARBA00071420"/>
    </source>
</evidence>
<dbReference type="PANTHER" id="PTHR43030:SF1">
    <property type="entry name" value="PHOSPHOENOLPYRUVATE SYNTHASE"/>
    <property type="match status" value="1"/>
</dbReference>
<dbReference type="GO" id="GO:0008986">
    <property type="term" value="F:pyruvate, water dikinase activity"/>
    <property type="evidence" value="ECO:0007669"/>
    <property type="project" value="UniProtKB-EC"/>
</dbReference>
<evidence type="ECO:0000256" key="11">
    <source>
        <dbReference type="ARBA" id="ARBA00022842"/>
    </source>
</evidence>
<dbReference type="InterPro" id="IPR002192">
    <property type="entry name" value="PPDK_AMP/ATP-bd"/>
</dbReference>
<dbReference type="EMBL" id="CP001899">
    <property type="protein sequence ID" value="ADC64274.1"/>
    <property type="molecule type" value="Genomic_DNA"/>
</dbReference>
<keyword evidence="8" id="KW-0547">Nucleotide-binding</keyword>
<dbReference type="PANTHER" id="PTHR43030">
    <property type="entry name" value="PHOSPHOENOLPYRUVATE SYNTHASE"/>
    <property type="match status" value="1"/>
</dbReference>
<evidence type="ECO:0000256" key="3">
    <source>
        <dbReference type="ARBA" id="ARBA00004742"/>
    </source>
</evidence>
<dbReference type="Pfam" id="PF01326">
    <property type="entry name" value="PPDK_N"/>
    <property type="match status" value="1"/>
</dbReference>
<dbReference type="SUPFAM" id="SSF56059">
    <property type="entry name" value="Glutathione synthetase ATP-binding domain-like"/>
    <property type="match status" value="1"/>
</dbReference>
<evidence type="ECO:0000256" key="1">
    <source>
        <dbReference type="ARBA" id="ARBA00001946"/>
    </source>
</evidence>
<accession>D3S138</accession>
<dbReference type="OrthoDB" id="23397at2157"/>
<keyword evidence="7" id="KW-0479">Metal-binding</keyword>
<proteinExistence type="inferred from homology"/>
<dbReference type="UniPathway" id="UPA00138"/>
<keyword evidence="16" id="KW-0670">Pyruvate</keyword>
<evidence type="ECO:0000256" key="8">
    <source>
        <dbReference type="ARBA" id="ARBA00022741"/>
    </source>
</evidence>
<dbReference type="FunFam" id="3.30.1490.20:FF:000010">
    <property type="entry name" value="Phosphoenolpyruvate synthase"/>
    <property type="match status" value="1"/>
</dbReference>
<dbReference type="InterPro" id="IPR013815">
    <property type="entry name" value="ATP_grasp_subdomain_1"/>
</dbReference>
<protein>
    <recommendedName>
        <fullName evidence="14">Probable phosphoenolpyruvate synthase</fullName>
        <ecNumber evidence="5">2.7.9.2</ecNumber>
    </recommendedName>
    <alternativeName>
        <fullName evidence="12">Pyruvate, water dikinase</fullName>
    </alternativeName>
</protein>
<organism evidence="16 17">
    <name type="scientific">Ferroglobus placidus (strain DSM 10642 / AEDII12DO)</name>
    <dbReference type="NCBI Taxonomy" id="589924"/>
    <lineage>
        <taxon>Archaea</taxon>
        <taxon>Methanobacteriati</taxon>
        <taxon>Methanobacteriota</taxon>
        <taxon>Archaeoglobi</taxon>
        <taxon>Archaeoglobales</taxon>
        <taxon>Archaeoglobaceae</taxon>
        <taxon>Ferroglobus</taxon>
    </lineage>
</organism>
<dbReference type="GO" id="GO:0046872">
    <property type="term" value="F:metal ion binding"/>
    <property type="evidence" value="ECO:0007669"/>
    <property type="project" value="UniProtKB-KW"/>
</dbReference>
<comment type="function">
    <text evidence="2">Catalyzes the phosphorylation of pyruvate to phosphoenolpyruvate.</text>
</comment>
<name>D3S138_FERPA</name>
<evidence type="ECO:0000256" key="13">
    <source>
        <dbReference type="ARBA" id="ARBA00047700"/>
    </source>
</evidence>
<dbReference type="Gene3D" id="3.30.470.20">
    <property type="entry name" value="ATP-grasp fold, B domain"/>
    <property type="match status" value="1"/>
</dbReference>
<evidence type="ECO:0000313" key="16">
    <source>
        <dbReference type="EMBL" id="ADC64274.1"/>
    </source>
</evidence>
<evidence type="ECO:0000256" key="10">
    <source>
        <dbReference type="ARBA" id="ARBA00022840"/>
    </source>
</evidence>
<evidence type="ECO:0000256" key="4">
    <source>
        <dbReference type="ARBA" id="ARBA00007837"/>
    </source>
</evidence>
<dbReference type="Proteomes" id="UP000002613">
    <property type="component" value="Chromosome"/>
</dbReference>
<keyword evidence="6" id="KW-0808">Transferase</keyword>
<sequence>MKYVKWFDEISKEDVGIAGGKGANLGEMVKAGFPIPPGFVITINAFEEFLEGAKERGKKAQIARIISEVDVKNTEELEKVSALAREIVESTPIPEKIEEEIREAYRKLCEIVGEEVAVAVRSSATAEDVPDASFAGQQETYLWIKGEDEVVKHVLKCWSSLYTPRAIAYRATKGFDHYEVSIAVVVQKMVNSRSSGVMFTLNPTNGDESQIVIESAWGLGEAIVSGEVTPDRFVVDKVTKEILDRTISPKLVWCVYKDGKVVHEEVPEDLREKPSLSDEEIVYLAEIGKKIEEHYSHPMDIEWAIDKDFDFPKNVFILQARPETVWSQKKKEPVIGKKSGFDLLMERALTPFKIPK</sequence>
<keyword evidence="10" id="KW-0067">ATP-binding</keyword>
<evidence type="ECO:0000256" key="6">
    <source>
        <dbReference type="ARBA" id="ARBA00022679"/>
    </source>
</evidence>
<dbReference type="GO" id="GO:0006094">
    <property type="term" value="P:gluconeogenesis"/>
    <property type="evidence" value="ECO:0007669"/>
    <property type="project" value="UniProtKB-UniPathway"/>
</dbReference>
<keyword evidence="17" id="KW-1185">Reference proteome</keyword>
<dbReference type="KEGG" id="fpl:Ferp_0085"/>
<evidence type="ECO:0000256" key="2">
    <source>
        <dbReference type="ARBA" id="ARBA00002988"/>
    </source>
</evidence>
<evidence type="ECO:0000256" key="12">
    <source>
        <dbReference type="ARBA" id="ARBA00033470"/>
    </source>
</evidence>
<reference evidence="17" key="1">
    <citation type="submission" date="2010-02" db="EMBL/GenBank/DDBJ databases">
        <title>Complete sequence of Ferroglobus placidus DSM 10642.</title>
        <authorList>
            <consortium name="US DOE Joint Genome Institute"/>
            <person name="Lucas S."/>
            <person name="Copeland A."/>
            <person name="Lapidus A."/>
            <person name="Cheng J.-F."/>
            <person name="Bruce D."/>
            <person name="Goodwin L."/>
            <person name="Pitluck S."/>
            <person name="Saunders E."/>
            <person name="Brettin T."/>
            <person name="Detter J.C."/>
            <person name="Han C."/>
            <person name="Tapia R."/>
            <person name="Larimer F."/>
            <person name="Land M."/>
            <person name="Hauser L."/>
            <person name="Kyrpides N."/>
            <person name="Ivanova N."/>
            <person name="Holmes D."/>
            <person name="Lovley D."/>
            <person name="Kyrpides N."/>
            <person name="Anderson I.J."/>
            <person name="Woyke T."/>
        </authorList>
    </citation>
    <scope>NUCLEOTIDE SEQUENCE [LARGE SCALE GENOMIC DNA]</scope>
    <source>
        <strain evidence="17">DSM 10642 / AEDII12DO</strain>
    </source>
</reference>
<dbReference type="HOGENOM" id="CLU_007308_6_0_2"/>
<keyword evidence="9 16" id="KW-0418">Kinase</keyword>
<dbReference type="EC" id="2.7.9.2" evidence="5"/>
<evidence type="ECO:0000259" key="15">
    <source>
        <dbReference type="Pfam" id="PF01326"/>
    </source>
</evidence>